<comment type="caution">
    <text evidence="3">Lacks conserved residue(s) required for the propagation of feature annotation.</text>
</comment>
<comment type="cofactor">
    <cofactor evidence="3">
        <name>FMN</name>
        <dbReference type="ChEBI" id="CHEBI:58210"/>
    </cofactor>
    <text evidence="3">Binds 1 FMN per subunit.</text>
</comment>
<keyword evidence="3 4" id="KW-0288">FMN</keyword>
<protein>
    <recommendedName>
        <fullName evidence="3">Coenzyme A biosynthesis bifunctional protein CoaBC</fullName>
    </recommendedName>
    <alternativeName>
        <fullName evidence="3">DNA/pantothenate metabolism flavoprotein</fullName>
    </alternativeName>
    <alternativeName>
        <fullName evidence="3">Phosphopantothenoylcysteine synthetase/decarboxylase</fullName>
        <shortName evidence="3">PPCS-PPCDC</shortName>
    </alternativeName>
    <domain>
        <recommendedName>
            <fullName evidence="3">Phosphopantothenoylcysteine decarboxylase</fullName>
            <shortName evidence="3">PPC decarboxylase</shortName>
            <shortName evidence="3">PPC-DC</shortName>
            <ecNumber evidence="3">4.1.1.36</ecNumber>
        </recommendedName>
        <alternativeName>
            <fullName evidence="3">CoaC</fullName>
        </alternativeName>
    </domain>
    <domain>
        <recommendedName>
            <fullName evidence="3">Phosphopantothenate--cysteine ligase</fullName>
            <ecNumber evidence="3">6.3.2.5</ecNumber>
        </recommendedName>
        <alternativeName>
            <fullName evidence="3">CoaB</fullName>
        </alternativeName>
        <alternativeName>
            <fullName evidence="3">Phosphopantothenoylcysteine synthetase</fullName>
            <shortName evidence="3">PPC synthetase</shortName>
            <shortName evidence="3">PPC-S</shortName>
        </alternativeName>
    </domain>
</protein>
<evidence type="ECO:0000259" key="6">
    <source>
        <dbReference type="Pfam" id="PF04127"/>
    </source>
</evidence>
<reference evidence="7 8" key="1">
    <citation type="submission" date="2019-02" db="EMBL/GenBank/DDBJ databases">
        <title>Halieaceae_genomes.</title>
        <authorList>
            <person name="Li S.-H."/>
        </authorList>
    </citation>
    <scope>NUCLEOTIDE SEQUENCE [LARGE SCALE GENOMIC DNA]</scope>
    <source>
        <strain evidence="7 8">JH123</strain>
    </source>
</reference>
<dbReference type="Pfam" id="PF04127">
    <property type="entry name" value="DFP"/>
    <property type="match status" value="1"/>
</dbReference>
<evidence type="ECO:0000256" key="4">
    <source>
        <dbReference type="RuleBase" id="RU364078"/>
    </source>
</evidence>
<dbReference type="HAMAP" id="MF_02225">
    <property type="entry name" value="CoaBC"/>
    <property type="match status" value="1"/>
</dbReference>
<evidence type="ECO:0000256" key="1">
    <source>
        <dbReference type="ARBA" id="ARBA00022793"/>
    </source>
</evidence>
<dbReference type="RefSeq" id="WP_420887693.1">
    <property type="nucleotide sequence ID" value="NZ_CP036501.1"/>
</dbReference>
<dbReference type="Proteomes" id="UP001317963">
    <property type="component" value="Chromosome"/>
</dbReference>
<dbReference type="EMBL" id="CP036501">
    <property type="protein sequence ID" value="UZP73668.1"/>
    <property type="molecule type" value="Genomic_DNA"/>
</dbReference>
<comment type="function">
    <text evidence="3">Catalyzes two sequential steps in the biosynthesis of coenzyme A. In the first step cysteine is conjugated to 4'-phosphopantothenate to form 4-phosphopantothenoylcysteine. In the second step the latter compound is decarboxylated to form 4'-phosphopantotheine.</text>
</comment>
<feature type="region of interest" description="Phosphopantothenate--cysteine ligase" evidence="3">
    <location>
        <begin position="206"/>
        <end position="416"/>
    </location>
</feature>
<accession>A0ABY6Q5U4</accession>
<evidence type="ECO:0000259" key="5">
    <source>
        <dbReference type="Pfam" id="PF02441"/>
    </source>
</evidence>
<keyword evidence="1 3" id="KW-0210">Decarboxylase</keyword>
<comment type="similarity">
    <text evidence="3 4">In the C-terminal section; belongs to the PPC synthetase family.</text>
</comment>
<dbReference type="InterPro" id="IPR036551">
    <property type="entry name" value="Flavin_trans-like"/>
</dbReference>
<evidence type="ECO:0000313" key="8">
    <source>
        <dbReference type="Proteomes" id="UP001317963"/>
    </source>
</evidence>
<dbReference type="PANTHER" id="PTHR14359">
    <property type="entry name" value="HOMO-OLIGOMERIC FLAVIN CONTAINING CYS DECARBOXYLASE FAMILY"/>
    <property type="match status" value="1"/>
</dbReference>
<keyword evidence="3" id="KW-0479">Metal-binding</keyword>
<comment type="catalytic activity">
    <reaction evidence="3 4">
        <text>N-[(R)-4-phosphopantothenoyl]-L-cysteine + H(+) = (R)-4'-phosphopantetheine + CO2</text>
        <dbReference type="Rhea" id="RHEA:16793"/>
        <dbReference type="ChEBI" id="CHEBI:15378"/>
        <dbReference type="ChEBI" id="CHEBI:16526"/>
        <dbReference type="ChEBI" id="CHEBI:59458"/>
        <dbReference type="ChEBI" id="CHEBI:61723"/>
        <dbReference type="EC" id="4.1.1.36"/>
    </reaction>
</comment>
<evidence type="ECO:0000256" key="2">
    <source>
        <dbReference type="ARBA" id="ARBA00023239"/>
    </source>
</evidence>
<feature type="binding site" evidence="3">
    <location>
        <begin position="321"/>
        <end position="324"/>
    </location>
    <ligand>
        <name>CTP</name>
        <dbReference type="ChEBI" id="CHEBI:37563"/>
    </ligand>
</feature>
<keyword evidence="3" id="KW-0460">Magnesium</keyword>
<dbReference type="InterPro" id="IPR035929">
    <property type="entry name" value="CoaB-like_sf"/>
</dbReference>
<evidence type="ECO:0000256" key="3">
    <source>
        <dbReference type="HAMAP-Rule" id="MF_02225"/>
    </source>
</evidence>
<keyword evidence="3" id="KW-0511">Multifunctional enzyme</keyword>
<dbReference type="SUPFAM" id="SSF52507">
    <property type="entry name" value="Homo-oligomeric flavin-containing Cys decarboxylases, HFCD"/>
    <property type="match status" value="1"/>
</dbReference>
<dbReference type="Gene3D" id="3.40.50.10300">
    <property type="entry name" value="CoaB-like"/>
    <property type="match status" value="1"/>
</dbReference>
<keyword evidence="8" id="KW-1185">Reference proteome</keyword>
<comment type="cofactor">
    <cofactor evidence="3">
        <name>Mg(2+)</name>
        <dbReference type="ChEBI" id="CHEBI:18420"/>
    </cofactor>
</comment>
<feature type="domain" description="DNA/pantothenate metabolism flavoprotein C-terminal" evidence="6">
    <location>
        <begin position="201"/>
        <end position="411"/>
    </location>
</feature>
<dbReference type="GO" id="GO:0004632">
    <property type="term" value="F:phosphopantothenate--cysteine ligase activity"/>
    <property type="evidence" value="ECO:0007669"/>
    <property type="project" value="UniProtKB-EC"/>
</dbReference>
<feature type="domain" description="Flavoprotein" evidence="5">
    <location>
        <begin position="23"/>
        <end position="192"/>
    </location>
</feature>
<comment type="catalytic activity">
    <reaction evidence="3 4">
        <text>(R)-4'-phosphopantothenate + L-cysteine + CTP = N-[(R)-4-phosphopantothenoyl]-L-cysteine + CMP + diphosphate + H(+)</text>
        <dbReference type="Rhea" id="RHEA:19397"/>
        <dbReference type="ChEBI" id="CHEBI:10986"/>
        <dbReference type="ChEBI" id="CHEBI:15378"/>
        <dbReference type="ChEBI" id="CHEBI:33019"/>
        <dbReference type="ChEBI" id="CHEBI:35235"/>
        <dbReference type="ChEBI" id="CHEBI:37563"/>
        <dbReference type="ChEBI" id="CHEBI:59458"/>
        <dbReference type="ChEBI" id="CHEBI:60377"/>
        <dbReference type="EC" id="6.3.2.5"/>
    </reaction>
</comment>
<organism evidence="7 8">
    <name type="scientific">Candidatus Paraluminiphilus aquimaris</name>
    <dbReference type="NCBI Taxonomy" id="2518994"/>
    <lineage>
        <taxon>Bacteria</taxon>
        <taxon>Pseudomonadati</taxon>
        <taxon>Pseudomonadota</taxon>
        <taxon>Gammaproteobacteria</taxon>
        <taxon>Cellvibrionales</taxon>
        <taxon>Halieaceae</taxon>
        <taxon>Candidatus Paraluminiphilus</taxon>
    </lineage>
</organism>
<comment type="pathway">
    <text evidence="3 4">Cofactor biosynthesis; coenzyme A biosynthesis; CoA from (R)-pantothenate: step 3/5.</text>
</comment>
<dbReference type="NCBIfam" id="TIGR00521">
    <property type="entry name" value="coaBC_dfp"/>
    <property type="match status" value="1"/>
</dbReference>
<comment type="function">
    <text evidence="4">Catalyzes two steps in the biosynthesis of coenzyme A. In the first step cysteine is conjugated to 4'-phosphopantothenate to form 4-phosphopantothenoylcysteine, in the latter compound is decarboxylated to form 4'-phosphopantotheine.</text>
</comment>
<dbReference type="InterPro" id="IPR007085">
    <property type="entry name" value="DNA/pantothenate-metab_flavo_C"/>
</dbReference>
<sequence>MDATFDINFPGCIGQMARLLNRNFIIGVTGSIAAYKAAEITRELKREGANVRVIMTDGACEFITPLTLQALSGNPVHTGLLDTDAEAAMGHIELARWADALVIAPASADSIARLVQGRADDLLGACALATPAPVFVAPAMNQEMWAKAATQENIHVLQNRGITILGPDSGSQACGDIGAGRLLDPREIIESLVATFLTGQLAGKHVVITAGPTREPLCPVRYLSNRSSGKMGYALAEACINAGARTTLISGPVHCEAPPGVVLVPVETTQEMLDASMAASDDADIFIGAAAVVDFRPESVATQKIKREGSTTMDLKLVSNPDIIASIAARQVRPSLVVGFAAETNDVTTYARNKLKKKRLDFIFANDVSDSAIGFNSDSNAGTLISADNDITMALSSKRVLAETMIAELAKHLPET</sequence>
<dbReference type="EC" id="4.1.1.36" evidence="3"/>
<dbReference type="SUPFAM" id="SSF102645">
    <property type="entry name" value="CoaB-like"/>
    <property type="match status" value="1"/>
</dbReference>
<name>A0ABY6Q5U4_9GAMM</name>
<gene>
    <name evidence="3 7" type="primary">coaBC</name>
    <name evidence="7" type="ORF">E0F26_02475</name>
</gene>
<feature type="region of interest" description="Phosphopantothenoylcysteine decarboxylase" evidence="3">
    <location>
        <begin position="1"/>
        <end position="205"/>
    </location>
</feature>
<keyword evidence="3 4" id="KW-0285">Flavoprotein</keyword>
<feature type="binding site" evidence="3">
    <location>
        <position position="294"/>
    </location>
    <ligand>
        <name>CTP</name>
        <dbReference type="ChEBI" id="CHEBI:37563"/>
    </ligand>
</feature>
<feature type="active site" description="Proton donor" evidence="3">
    <location>
        <position position="174"/>
    </location>
</feature>
<dbReference type="Pfam" id="PF02441">
    <property type="entry name" value="Flavoprotein"/>
    <property type="match status" value="1"/>
</dbReference>
<comment type="similarity">
    <text evidence="3 4">In the N-terminal section; belongs to the HFCD (homo-oligomeric flavin containing Cys decarboxylase) superfamily.</text>
</comment>
<comment type="pathway">
    <text evidence="3 4">Cofactor biosynthesis; coenzyme A biosynthesis; CoA from (R)-pantothenate: step 2/5.</text>
</comment>
<proteinExistence type="inferred from homology"/>
<dbReference type="GO" id="GO:0004633">
    <property type="term" value="F:phosphopantothenoylcysteine decarboxylase activity"/>
    <property type="evidence" value="ECO:0007669"/>
    <property type="project" value="UniProtKB-EC"/>
</dbReference>
<feature type="binding site" evidence="3">
    <location>
        <position position="304"/>
    </location>
    <ligand>
        <name>CTP</name>
        <dbReference type="ChEBI" id="CHEBI:37563"/>
    </ligand>
</feature>
<dbReference type="PANTHER" id="PTHR14359:SF6">
    <property type="entry name" value="PHOSPHOPANTOTHENOYLCYSTEINE DECARBOXYLASE"/>
    <property type="match status" value="1"/>
</dbReference>
<dbReference type="EC" id="6.3.2.5" evidence="3"/>
<dbReference type="InterPro" id="IPR005252">
    <property type="entry name" value="CoaBC"/>
</dbReference>
<feature type="binding site" evidence="3">
    <location>
        <position position="340"/>
    </location>
    <ligand>
        <name>CTP</name>
        <dbReference type="ChEBI" id="CHEBI:37563"/>
    </ligand>
</feature>
<feature type="binding site" evidence="3">
    <location>
        <position position="358"/>
    </location>
    <ligand>
        <name>CTP</name>
        <dbReference type="ChEBI" id="CHEBI:37563"/>
    </ligand>
</feature>
<keyword evidence="3 4" id="KW-0436">Ligase</keyword>
<dbReference type="InterPro" id="IPR003382">
    <property type="entry name" value="Flavoprotein"/>
</dbReference>
<feature type="binding site" evidence="3">
    <location>
        <position position="354"/>
    </location>
    <ligand>
        <name>CTP</name>
        <dbReference type="ChEBI" id="CHEBI:37563"/>
    </ligand>
</feature>
<evidence type="ECO:0000313" key="7">
    <source>
        <dbReference type="EMBL" id="UZP73668.1"/>
    </source>
</evidence>
<dbReference type="Gene3D" id="3.40.50.1950">
    <property type="entry name" value="Flavin prenyltransferase-like"/>
    <property type="match status" value="1"/>
</dbReference>
<keyword evidence="2 3" id="KW-0456">Lyase</keyword>